<dbReference type="EMBL" id="QSND01000001">
    <property type="protein sequence ID" value="KAA6452671.1"/>
    <property type="molecule type" value="Genomic_DNA"/>
</dbReference>
<sequence length="70" mass="8401">MIIHNNLFQVTREQIKLLLLSPESSDIAKEWGNQEQVLDELTEGYFEFEKEHHGNINVYISWRVEPPYFH</sequence>
<evidence type="ECO:0000313" key="2">
    <source>
        <dbReference type="Proteomes" id="UP000324326"/>
    </source>
</evidence>
<dbReference type="Proteomes" id="UP000324326">
    <property type="component" value="Unassembled WGS sequence"/>
</dbReference>
<organism evidence="1 2">
    <name type="scientific">Bacillus swezeyi</name>
    <dbReference type="NCBI Taxonomy" id="1925020"/>
    <lineage>
        <taxon>Bacteria</taxon>
        <taxon>Bacillati</taxon>
        <taxon>Bacillota</taxon>
        <taxon>Bacilli</taxon>
        <taxon>Bacillales</taxon>
        <taxon>Bacillaceae</taxon>
        <taxon>Bacillus</taxon>
    </lineage>
</organism>
<evidence type="ECO:0000313" key="1">
    <source>
        <dbReference type="EMBL" id="KAA6452671.1"/>
    </source>
</evidence>
<proteinExistence type="predicted"/>
<reference evidence="1 2" key="1">
    <citation type="submission" date="2018-08" db="EMBL/GenBank/DDBJ databases">
        <title>Bacillus phenotypic plasticity.</title>
        <authorList>
            <person name="Hurtado E."/>
        </authorList>
    </citation>
    <scope>NUCLEOTIDE SEQUENCE [LARGE SCALE GENOMIC DNA]</scope>
    <source>
        <strain evidence="1 2">427</strain>
    </source>
</reference>
<dbReference type="AlphaFoldDB" id="A0A5M8RY69"/>
<name>A0A5M8RY69_9BACI</name>
<accession>A0A5M8RY69</accession>
<gene>
    <name evidence="1" type="ORF">DX927_00110</name>
</gene>
<protein>
    <submittedName>
        <fullName evidence="1">Uncharacterized protein</fullName>
    </submittedName>
</protein>
<dbReference type="RefSeq" id="WP_148955443.1">
    <property type="nucleotide sequence ID" value="NZ_QSND01000001.1"/>
</dbReference>
<comment type="caution">
    <text evidence="1">The sequence shown here is derived from an EMBL/GenBank/DDBJ whole genome shotgun (WGS) entry which is preliminary data.</text>
</comment>